<name>A0A914R056_9BILA</name>
<evidence type="ECO:0000313" key="1">
    <source>
        <dbReference type="Proteomes" id="UP000887578"/>
    </source>
</evidence>
<organism evidence="1 2">
    <name type="scientific">Panagrolaimus davidi</name>
    <dbReference type="NCBI Taxonomy" id="227884"/>
    <lineage>
        <taxon>Eukaryota</taxon>
        <taxon>Metazoa</taxon>
        <taxon>Ecdysozoa</taxon>
        <taxon>Nematoda</taxon>
        <taxon>Chromadorea</taxon>
        <taxon>Rhabditida</taxon>
        <taxon>Tylenchina</taxon>
        <taxon>Panagrolaimomorpha</taxon>
        <taxon>Panagrolaimoidea</taxon>
        <taxon>Panagrolaimidae</taxon>
        <taxon>Panagrolaimus</taxon>
    </lineage>
</organism>
<dbReference type="WBParaSite" id="PDA_v2.g4736.t1">
    <property type="protein sequence ID" value="PDA_v2.g4736.t1"/>
    <property type="gene ID" value="PDA_v2.g4736"/>
</dbReference>
<accession>A0A914R056</accession>
<dbReference type="InterPro" id="IPR032675">
    <property type="entry name" value="LRR_dom_sf"/>
</dbReference>
<proteinExistence type="predicted"/>
<dbReference type="Proteomes" id="UP000887578">
    <property type="component" value="Unplaced"/>
</dbReference>
<dbReference type="Gene3D" id="3.80.10.10">
    <property type="entry name" value="Ribonuclease Inhibitor"/>
    <property type="match status" value="1"/>
</dbReference>
<sequence length="306" mass="35739">MSLSKFDAKWIGINATYNLPKSPPYCEFPDDVLRYMKENANPKQSFKLMNVIKYFVPKKGCPFTYFGKEYFDDEYALWNENSLSVYAPESFEYNFNELPNNLGISGRLSVWDGRALPKLISKIIVCDIKYLCLSTPRISYSAFKFLTASGKLKELELEKTIVTLKNGFVVPYETLLENTPKLRILKMTYDPQKRLSKKIVQKICESNLEKLVLDGLTDDFKLESFLDVIAKKKPNLDIHLDFECSFNTRRNIYSYMDKVIRAGSPASFPPHFELNYIVFSSHFDVCRKTYENIRNEYRQRQLNLIN</sequence>
<keyword evidence="1" id="KW-1185">Reference proteome</keyword>
<evidence type="ECO:0000313" key="2">
    <source>
        <dbReference type="WBParaSite" id="PDA_v2.g4736.t1"/>
    </source>
</evidence>
<reference evidence="2" key="1">
    <citation type="submission" date="2022-11" db="UniProtKB">
        <authorList>
            <consortium name="WormBaseParasite"/>
        </authorList>
    </citation>
    <scope>IDENTIFICATION</scope>
</reference>
<dbReference type="AlphaFoldDB" id="A0A914R056"/>
<protein>
    <submittedName>
        <fullName evidence="2">Uncharacterized protein</fullName>
    </submittedName>
</protein>